<comment type="caution">
    <text evidence="1">The sequence shown here is derived from an EMBL/GenBank/DDBJ whole genome shotgun (WGS) entry which is preliminary data.</text>
</comment>
<dbReference type="InterPro" id="IPR038763">
    <property type="entry name" value="DHH_sf"/>
</dbReference>
<dbReference type="Proteomes" id="UP000179266">
    <property type="component" value="Unassembled WGS sequence"/>
</dbReference>
<sequence length="329" mass="38134">MIERIITHNDFDGIVSAAICMCVFDLENVFFAGPSKILENRIQIFETDVVCDLPYATNCGMWFDHHEGNLNDVHLRGFDPTRIPGLFAPEKSCARVVYNYFLTKYELPEDFIEMVVEADRIDSFGYQSIDEWRLVTPAHIINDAIKAKWENPRQKNRFLYQIVTGLCDSSLETVSQDKNVQKSWKSYREEEDRMLELIKERSYIHETDPEKEILIIDLTDLKRQPFVIKNLAYLIYPEVLAVIQIQNLYQNNVKSNVINFSMSLSIKMNNREHWKDIGEIMRSLNIGDGHSGAASGLITADSKSDLEKTKQNTLLQIINIWKKQIQSMN</sequence>
<dbReference type="SUPFAM" id="SSF64182">
    <property type="entry name" value="DHH phosphoesterases"/>
    <property type="match status" value="1"/>
</dbReference>
<reference evidence="1 2" key="1">
    <citation type="journal article" date="2016" name="Nat. Commun.">
        <title>Thousands of microbial genomes shed light on interconnected biogeochemical processes in an aquifer system.</title>
        <authorList>
            <person name="Anantharaman K."/>
            <person name="Brown C.T."/>
            <person name="Hug L.A."/>
            <person name="Sharon I."/>
            <person name="Castelle C.J."/>
            <person name="Probst A.J."/>
            <person name="Thomas B.C."/>
            <person name="Singh A."/>
            <person name="Wilkins M.J."/>
            <person name="Karaoz U."/>
            <person name="Brodie E.L."/>
            <person name="Williams K.H."/>
            <person name="Hubbard S.S."/>
            <person name="Banfield J.F."/>
        </authorList>
    </citation>
    <scope>NUCLEOTIDE SEQUENCE [LARGE SCALE GENOMIC DNA]</scope>
</reference>
<proteinExistence type="predicted"/>
<evidence type="ECO:0008006" key="3">
    <source>
        <dbReference type="Google" id="ProtNLM"/>
    </source>
</evidence>
<dbReference type="AlphaFoldDB" id="A0A1F7RLT9"/>
<evidence type="ECO:0000313" key="1">
    <source>
        <dbReference type="EMBL" id="OGL42483.1"/>
    </source>
</evidence>
<protein>
    <recommendedName>
        <fullName evidence="3">Exopolyphosphatase</fullName>
    </recommendedName>
</protein>
<accession>A0A1F7RLT9</accession>
<evidence type="ECO:0000313" key="2">
    <source>
        <dbReference type="Proteomes" id="UP000179266"/>
    </source>
</evidence>
<dbReference type="EMBL" id="MGDD01000322">
    <property type="protein sequence ID" value="OGL42483.1"/>
    <property type="molecule type" value="Genomic_DNA"/>
</dbReference>
<organism evidence="1 2">
    <name type="scientific">Candidatus Schekmanbacteria bacterium RBG_13_48_7</name>
    <dbReference type="NCBI Taxonomy" id="1817878"/>
    <lineage>
        <taxon>Bacteria</taxon>
        <taxon>Candidatus Schekmaniibacteriota</taxon>
    </lineage>
</organism>
<name>A0A1F7RLT9_9BACT</name>
<gene>
    <name evidence="1" type="ORF">A2161_11815</name>
</gene>